<dbReference type="InterPro" id="IPR011701">
    <property type="entry name" value="MFS"/>
</dbReference>
<keyword evidence="4 6" id="KW-0472">Membrane</keyword>
<feature type="domain" description="Major facilitator superfamily (MFS) profile" evidence="7">
    <location>
        <begin position="20"/>
        <end position="231"/>
    </location>
</feature>
<evidence type="ECO:0000313" key="8">
    <source>
        <dbReference type="EMBL" id="MBB4961220.1"/>
    </source>
</evidence>
<feature type="transmembrane region" description="Helical" evidence="6">
    <location>
        <begin position="86"/>
        <end position="105"/>
    </location>
</feature>
<feature type="transmembrane region" description="Helical" evidence="6">
    <location>
        <begin position="145"/>
        <end position="169"/>
    </location>
</feature>
<evidence type="ECO:0000313" key="9">
    <source>
        <dbReference type="Proteomes" id="UP000578819"/>
    </source>
</evidence>
<dbReference type="Gene3D" id="1.20.1250.20">
    <property type="entry name" value="MFS general substrate transporter like domains"/>
    <property type="match status" value="1"/>
</dbReference>
<evidence type="ECO:0000256" key="5">
    <source>
        <dbReference type="SAM" id="MobiDB-lite"/>
    </source>
</evidence>
<evidence type="ECO:0000256" key="2">
    <source>
        <dbReference type="ARBA" id="ARBA00022692"/>
    </source>
</evidence>
<gene>
    <name evidence="8" type="ORF">FHR38_004953</name>
</gene>
<dbReference type="EMBL" id="JACHJW010000001">
    <property type="protein sequence ID" value="MBB4961220.1"/>
    <property type="molecule type" value="Genomic_DNA"/>
</dbReference>
<evidence type="ECO:0000256" key="6">
    <source>
        <dbReference type="SAM" id="Phobius"/>
    </source>
</evidence>
<comment type="subcellular location">
    <subcellularLocation>
        <location evidence="1">Cell membrane</location>
        <topology evidence="1">Multi-pass membrane protein</topology>
    </subcellularLocation>
</comment>
<evidence type="ECO:0000259" key="7">
    <source>
        <dbReference type="PROSITE" id="PS50850"/>
    </source>
</evidence>
<protein>
    <submittedName>
        <fullName evidence="8">MFS family permease</fullName>
    </submittedName>
</protein>
<proteinExistence type="predicted"/>
<comment type="caution">
    <text evidence="8">The sequence shown here is derived from an EMBL/GenBank/DDBJ whole genome shotgun (WGS) entry which is preliminary data.</text>
</comment>
<dbReference type="GO" id="GO:0022857">
    <property type="term" value="F:transmembrane transporter activity"/>
    <property type="evidence" value="ECO:0007669"/>
    <property type="project" value="InterPro"/>
</dbReference>
<dbReference type="PROSITE" id="PS50850">
    <property type="entry name" value="MFS"/>
    <property type="match status" value="1"/>
</dbReference>
<feature type="transmembrane region" description="Helical" evidence="6">
    <location>
        <begin position="175"/>
        <end position="199"/>
    </location>
</feature>
<accession>A0A7W7WRL5</accession>
<dbReference type="InterPro" id="IPR036259">
    <property type="entry name" value="MFS_trans_sf"/>
</dbReference>
<keyword evidence="9" id="KW-1185">Reference proteome</keyword>
<keyword evidence="2 6" id="KW-0812">Transmembrane</keyword>
<dbReference type="SUPFAM" id="SSF103473">
    <property type="entry name" value="MFS general substrate transporter"/>
    <property type="match status" value="1"/>
</dbReference>
<dbReference type="AlphaFoldDB" id="A0A7W7WRL5"/>
<reference evidence="8 9" key="1">
    <citation type="submission" date="2020-08" db="EMBL/GenBank/DDBJ databases">
        <title>Sequencing the genomes of 1000 actinobacteria strains.</title>
        <authorList>
            <person name="Klenk H.-P."/>
        </authorList>
    </citation>
    <scope>NUCLEOTIDE SEQUENCE [LARGE SCALE GENOMIC DNA]</scope>
    <source>
        <strain evidence="8 9">DSM 45886</strain>
    </source>
</reference>
<dbReference type="Pfam" id="PF07690">
    <property type="entry name" value="MFS_1"/>
    <property type="match status" value="1"/>
</dbReference>
<dbReference type="Proteomes" id="UP000578819">
    <property type="component" value="Unassembled WGS sequence"/>
</dbReference>
<sequence>MFAPGYPASTRPPMVRPLWSLPGPALGALLGAALLTAPIGPLGSAIQHDLGLTAAATAATMIAPYAVASAALIVPGYLLGRRWPTAVVVPALLFLLLGSVVNAFAPGAAVMAVARVVGGLGAGAVLGVVLGLSGQLGRMRSQARLVLGITLGAALLLGPVVTGILTQILAWRYALLIPALLVVAIALAVTVVTGIVMLVQRGSQPSPPAAPATTTPLPSEPQSPLADSAGR</sequence>
<dbReference type="RefSeq" id="WP_184536850.1">
    <property type="nucleotide sequence ID" value="NZ_JACHJW010000001.1"/>
</dbReference>
<feature type="region of interest" description="Disordered" evidence="5">
    <location>
        <begin position="202"/>
        <end position="231"/>
    </location>
</feature>
<organism evidence="8 9">
    <name type="scientific">Micromonospora polyrhachis</name>
    <dbReference type="NCBI Taxonomy" id="1282883"/>
    <lineage>
        <taxon>Bacteria</taxon>
        <taxon>Bacillati</taxon>
        <taxon>Actinomycetota</taxon>
        <taxon>Actinomycetes</taxon>
        <taxon>Micromonosporales</taxon>
        <taxon>Micromonosporaceae</taxon>
        <taxon>Micromonospora</taxon>
    </lineage>
</organism>
<feature type="transmembrane region" description="Helical" evidence="6">
    <location>
        <begin position="54"/>
        <end position="79"/>
    </location>
</feature>
<evidence type="ECO:0000256" key="3">
    <source>
        <dbReference type="ARBA" id="ARBA00022989"/>
    </source>
</evidence>
<dbReference type="InterPro" id="IPR020846">
    <property type="entry name" value="MFS_dom"/>
</dbReference>
<evidence type="ECO:0000256" key="4">
    <source>
        <dbReference type="ARBA" id="ARBA00023136"/>
    </source>
</evidence>
<evidence type="ECO:0000256" key="1">
    <source>
        <dbReference type="ARBA" id="ARBA00004651"/>
    </source>
</evidence>
<keyword evidence="3 6" id="KW-1133">Transmembrane helix</keyword>
<name>A0A7W7WRL5_9ACTN</name>
<dbReference type="GO" id="GO:0005886">
    <property type="term" value="C:plasma membrane"/>
    <property type="evidence" value="ECO:0007669"/>
    <property type="project" value="UniProtKB-SubCell"/>
</dbReference>
<feature type="transmembrane region" description="Helical" evidence="6">
    <location>
        <begin position="111"/>
        <end position="133"/>
    </location>
</feature>